<dbReference type="Proteomes" id="UP001160148">
    <property type="component" value="Unassembled WGS sequence"/>
</dbReference>
<dbReference type="AlphaFoldDB" id="A0AAV0WK13"/>
<accession>A0AAV0WK13</accession>
<keyword evidence="2" id="KW-1185">Reference proteome</keyword>
<dbReference type="SUPFAM" id="SSF53098">
    <property type="entry name" value="Ribonuclease H-like"/>
    <property type="match status" value="1"/>
</dbReference>
<dbReference type="EMBL" id="CARXXK010000002">
    <property type="protein sequence ID" value="CAI6356430.1"/>
    <property type="molecule type" value="Genomic_DNA"/>
</dbReference>
<comment type="caution">
    <text evidence="1">The sequence shown here is derived from an EMBL/GenBank/DDBJ whole genome shotgun (WGS) entry which is preliminary data.</text>
</comment>
<gene>
    <name evidence="1" type="ORF">MEUPH1_LOCUS12162</name>
</gene>
<organism evidence="1 2">
    <name type="scientific">Macrosiphum euphorbiae</name>
    <name type="common">potato aphid</name>
    <dbReference type="NCBI Taxonomy" id="13131"/>
    <lineage>
        <taxon>Eukaryota</taxon>
        <taxon>Metazoa</taxon>
        <taxon>Ecdysozoa</taxon>
        <taxon>Arthropoda</taxon>
        <taxon>Hexapoda</taxon>
        <taxon>Insecta</taxon>
        <taxon>Pterygota</taxon>
        <taxon>Neoptera</taxon>
        <taxon>Paraneoptera</taxon>
        <taxon>Hemiptera</taxon>
        <taxon>Sternorrhyncha</taxon>
        <taxon>Aphidomorpha</taxon>
        <taxon>Aphidoidea</taxon>
        <taxon>Aphididae</taxon>
        <taxon>Macrosiphini</taxon>
        <taxon>Macrosiphum</taxon>
    </lineage>
</organism>
<sequence length="114" mass="13394">MCWYLGTLGVHELTKTHTSTNVSEQFEDILSEWEIRKDQIIEIVTDNGANIKRVPCDTFTIDNNSIDNCANLSQLIEKTRNIVKFIKFSIMLVMSSENIKQMRVYQKVKFLKWY</sequence>
<dbReference type="InterPro" id="IPR012337">
    <property type="entry name" value="RNaseH-like_sf"/>
</dbReference>
<protein>
    <recommendedName>
        <fullName evidence="3">DUF659 domain-containing protein</fullName>
    </recommendedName>
</protein>
<evidence type="ECO:0000313" key="1">
    <source>
        <dbReference type="EMBL" id="CAI6356430.1"/>
    </source>
</evidence>
<proteinExistence type="predicted"/>
<reference evidence="1 2" key="1">
    <citation type="submission" date="2023-01" db="EMBL/GenBank/DDBJ databases">
        <authorList>
            <person name="Whitehead M."/>
        </authorList>
    </citation>
    <scope>NUCLEOTIDE SEQUENCE [LARGE SCALE GENOMIC DNA]</scope>
</reference>
<evidence type="ECO:0000313" key="2">
    <source>
        <dbReference type="Proteomes" id="UP001160148"/>
    </source>
</evidence>
<name>A0AAV0WK13_9HEMI</name>
<evidence type="ECO:0008006" key="3">
    <source>
        <dbReference type="Google" id="ProtNLM"/>
    </source>
</evidence>